<dbReference type="GO" id="GO:0009423">
    <property type="term" value="P:chorismate biosynthetic process"/>
    <property type="evidence" value="ECO:0007669"/>
    <property type="project" value="TreeGrafter"/>
</dbReference>
<reference evidence="5 6" key="1">
    <citation type="submission" date="2020-01" db="EMBL/GenBank/DDBJ databases">
        <title>Investigation of new actinobacteria for the biodesulphurisation of diesel fuel.</title>
        <authorList>
            <person name="Athi Narayanan S.M."/>
        </authorList>
    </citation>
    <scope>NUCLEOTIDE SEQUENCE [LARGE SCALE GENOMIC DNA]</scope>
    <source>
        <strain evidence="5 6">213E</strain>
    </source>
</reference>
<dbReference type="InterPro" id="IPR022893">
    <property type="entry name" value="Shikimate_DH_fam"/>
</dbReference>
<keyword evidence="5" id="KW-0560">Oxidoreductase</keyword>
<dbReference type="Gene3D" id="3.40.50.10860">
    <property type="entry name" value="Leucine Dehydrogenase, chain A, domain 1"/>
    <property type="match status" value="1"/>
</dbReference>
<evidence type="ECO:0000256" key="1">
    <source>
        <dbReference type="ARBA" id="ARBA00004871"/>
    </source>
</evidence>
<comment type="pathway">
    <text evidence="1">Metabolic intermediate biosynthesis; chorismate biosynthesis; chorismate from D-erythrose 4-phosphate and phosphoenolpyruvate: step 4/7.</text>
</comment>
<evidence type="ECO:0000259" key="3">
    <source>
        <dbReference type="Pfam" id="PF08501"/>
    </source>
</evidence>
<dbReference type="EC" id="1.1.1.25" evidence="5"/>
<feature type="domain" description="SDH C-terminal" evidence="4">
    <location>
        <begin position="266"/>
        <end position="295"/>
    </location>
</feature>
<keyword evidence="2" id="KW-0057">Aromatic amino acid biosynthesis</keyword>
<dbReference type="PANTHER" id="PTHR21089">
    <property type="entry name" value="SHIKIMATE DEHYDROGENASE"/>
    <property type="match status" value="1"/>
</dbReference>
<dbReference type="InterPro" id="IPR041121">
    <property type="entry name" value="SDH_C"/>
</dbReference>
<protein>
    <submittedName>
        <fullName evidence="5">Shikimate dehydrogenase</fullName>
        <ecNumber evidence="5">1.1.1.25</ecNumber>
    </submittedName>
</protein>
<dbReference type="GO" id="GO:0050661">
    <property type="term" value="F:NADP binding"/>
    <property type="evidence" value="ECO:0007669"/>
    <property type="project" value="TreeGrafter"/>
</dbReference>
<evidence type="ECO:0000313" key="6">
    <source>
        <dbReference type="Proteomes" id="UP000466307"/>
    </source>
</evidence>
<dbReference type="Proteomes" id="UP000466307">
    <property type="component" value="Unassembled WGS sequence"/>
</dbReference>
<dbReference type="InterPro" id="IPR046346">
    <property type="entry name" value="Aminoacid_DH-like_N_sf"/>
</dbReference>
<feature type="domain" description="Shikimate dehydrogenase substrate binding N-terminal" evidence="3">
    <location>
        <begin position="28"/>
        <end position="110"/>
    </location>
</feature>
<dbReference type="Gene3D" id="3.40.50.720">
    <property type="entry name" value="NAD(P)-binding Rossmann-like Domain"/>
    <property type="match status" value="1"/>
</dbReference>
<evidence type="ECO:0000256" key="2">
    <source>
        <dbReference type="ARBA" id="ARBA00023141"/>
    </source>
</evidence>
<keyword evidence="6" id="KW-1185">Reference proteome</keyword>
<dbReference type="Pfam" id="PF08501">
    <property type="entry name" value="Shikimate_dh_N"/>
    <property type="match status" value="1"/>
</dbReference>
<dbReference type="SUPFAM" id="SSF53223">
    <property type="entry name" value="Aminoacid dehydrogenase-like, N-terminal domain"/>
    <property type="match status" value="1"/>
</dbReference>
<dbReference type="SUPFAM" id="SSF51735">
    <property type="entry name" value="NAD(P)-binding Rossmann-fold domains"/>
    <property type="match status" value="1"/>
</dbReference>
<dbReference type="InterPro" id="IPR013708">
    <property type="entry name" value="Shikimate_DH-bd_N"/>
</dbReference>
<dbReference type="GO" id="GO:0009073">
    <property type="term" value="P:aromatic amino acid family biosynthetic process"/>
    <property type="evidence" value="ECO:0007669"/>
    <property type="project" value="UniProtKB-KW"/>
</dbReference>
<dbReference type="AlphaFoldDB" id="A0A7K3LRU9"/>
<dbReference type="InterPro" id="IPR010110">
    <property type="entry name" value="Shikimate_DH_AroM-type"/>
</dbReference>
<name>A0A7K3LRU9_9ACTN</name>
<dbReference type="RefSeq" id="WP_157079495.1">
    <property type="nucleotide sequence ID" value="NZ_JAADZU010000053.1"/>
</dbReference>
<accession>A0A7K3LRU9</accession>
<dbReference type="PANTHER" id="PTHR21089:SF1">
    <property type="entry name" value="BIFUNCTIONAL 3-DEHYDROQUINATE DEHYDRATASE_SHIKIMATE DEHYDROGENASE, CHLOROPLASTIC"/>
    <property type="match status" value="1"/>
</dbReference>
<dbReference type="GO" id="GO:0019632">
    <property type="term" value="P:shikimate metabolic process"/>
    <property type="evidence" value="ECO:0007669"/>
    <property type="project" value="TreeGrafter"/>
</dbReference>
<sequence length="296" mass="30340">MGIDRRLPLGPPPLVEPFGGRYARRAAVLGLPVSHSRSPDLHLAAYRALGLHDWTYVRRECSADALPGLVDDAGADYVGFSVTMPGKLAALAHADIRTERAVLVGSANTLVRTADGWRADCTDIDGMIGALAELGVDTGTVGSPLPSSAVVVGAGGTALPTVAALAAAGITTLTVVARDAGRATSVLELADRLGMRAEVVPFTDTPVLRNRCAESAATVSTVPGDGTAVLIDALARAPRVVDVIYNPWPTPLAAAVIAAGGRVVGGLVMLLHQAFSQVEQFTGFPAPREAMAAAVA</sequence>
<keyword evidence="2" id="KW-0028">Amino-acid biosynthesis</keyword>
<dbReference type="Pfam" id="PF18317">
    <property type="entry name" value="SDH_C"/>
    <property type="match status" value="1"/>
</dbReference>
<dbReference type="NCBIfam" id="TIGR01809">
    <property type="entry name" value="Shik-DH-AROM"/>
    <property type="match status" value="1"/>
</dbReference>
<proteinExistence type="predicted"/>
<dbReference type="GO" id="GO:0004764">
    <property type="term" value="F:shikimate 3-dehydrogenase (NADP+) activity"/>
    <property type="evidence" value="ECO:0007669"/>
    <property type="project" value="UniProtKB-EC"/>
</dbReference>
<dbReference type="EMBL" id="JAADZU010000053">
    <property type="protein sequence ID" value="NDK90995.1"/>
    <property type="molecule type" value="Genomic_DNA"/>
</dbReference>
<dbReference type="CDD" id="cd01065">
    <property type="entry name" value="NAD_bind_Shikimate_DH"/>
    <property type="match status" value="1"/>
</dbReference>
<organism evidence="5 6">
    <name type="scientific">Gordonia desulfuricans</name>
    <dbReference type="NCBI Taxonomy" id="89051"/>
    <lineage>
        <taxon>Bacteria</taxon>
        <taxon>Bacillati</taxon>
        <taxon>Actinomycetota</taxon>
        <taxon>Actinomycetes</taxon>
        <taxon>Mycobacteriales</taxon>
        <taxon>Gordoniaceae</taxon>
        <taxon>Gordonia</taxon>
    </lineage>
</organism>
<comment type="caution">
    <text evidence="5">The sequence shown here is derived from an EMBL/GenBank/DDBJ whole genome shotgun (WGS) entry which is preliminary data.</text>
</comment>
<dbReference type="NCBIfam" id="NF001311">
    <property type="entry name" value="PRK00258.1-3"/>
    <property type="match status" value="1"/>
</dbReference>
<dbReference type="InterPro" id="IPR036291">
    <property type="entry name" value="NAD(P)-bd_dom_sf"/>
</dbReference>
<gene>
    <name evidence="5" type="ORF">GYA93_15590</name>
</gene>
<evidence type="ECO:0000259" key="4">
    <source>
        <dbReference type="Pfam" id="PF18317"/>
    </source>
</evidence>
<evidence type="ECO:0000313" key="5">
    <source>
        <dbReference type="EMBL" id="NDK90995.1"/>
    </source>
</evidence>
<dbReference type="GO" id="GO:0005829">
    <property type="term" value="C:cytosol"/>
    <property type="evidence" value="ECO:0007669"/>
    <property type="project" value="TreeGrafter"/>
</dbReference>